<evidence type="ECO:0000313" key="3">
    <source>
        <dbReference type="Proteomes" id="UP000675284"/>
    </source>
</evidence>
<dbReference type="InterPro" id="IPR050229">
    <property type="entry name" value="GlpE_sulfurtransferase"/>
</dbReference>
<dbReference type="InterPro" id="IPR036873">
    <property type="entry name" value="Rhodanese-like_dom_sf"/>
</dbReference>
<dbReference type="CDD" id="cd00158">
    <property type="entry name" value="RHOD"/>
    <property type="match status" value="1"/>
</dbReference>
<dbReference type="SUPFAM" id="SSF52821">
    <property type="entry name" value="Rhodanese/Cell cycle control phosphatase"/>
    <property type="match status" value="1"/>
</dbReference>
<comment type="caution">
    <text evidence="2">The sequence shown here is derived from an EMBL/GenBank/DDBJ whole genome shotgun (WGS) entry which is preliminary data.</text>
</comment>
<evidence type="ECO:0000259" key="1">
    <source>
        <dbReference type="PROSITE" id="PS50206"/>
    </source>
</evidence>
<organism evidence="2 3">
    <name type="scientific">Virgibacillus salarius</name>
    <dbReference type="NCBI Taxonomy" id="447199"/>
    <lineage>
        <taxon>Bacteria</taxon>
        <taxon>Bacillati</taxon>
        <taxon>Bacillota</taxon>
        <taxon>Bacilli</taxon>
        <taxon>Bacillales</taxon>
        <taxon>Bacillaceae</taxon>
        <taxon>Virgibacillus</taxon>
    </lineage>
</organism>
<dbReference type="SMART" id="SM00450">
    <property type="entry name" value="RHOD"/>
    <property type="match status" value="1"/>
</dbReference>
<protein>
    <submittedName>
        <fullName evidence="2">Rhodanese-like domain-containing protein</fullName>
    </submittedName>
</protein>
<reference evidence="2" key="1">
    <citation type="submission" date="2021-04" db="EMBL/GenBank/DDBJ databases">
        <title>Isolation and polyphasic classification of algal microorganism.</title>
        <authorList>
            <person name="Wang S."/>
        </authorList>
    </citation>
    <scope>NUCLEOTIDE SEQUENCE</scope>
    <source>
        <strain evidence="2">720a</strain>
    </source>
</reference>
<evidence type="ECO:0000313" key="2">
    <source>
        <dbReference type="EMBL" id="MBR7798194.1"/>
    </source>
</evidence>
<dbReference type="PROSITE" id="PS50206">
    <property type="entry name" value="RHODANESE_3"/>
    <property type="match status" value="1"/>
</dbReference>
<accession>A0A941E013</accession>
<dbReference type="EMBL" id="JAGSOT010000096">
    <property type="protein sequence ID" value="MBR7798194.1"/>
    <property type="molecule type" value="Genomic_DNA"/>
</dbReference>
<feature type="domain" description="Rhodanese" evidence="1">
    <location>
        <begin position="18"/>
        <end position="101"/>
    </location>
</feature>
<dbReference type="InterPro" id="IPR001763">
    <property type="entry name" value="Rhodanese-like_dom"/>
</dbReference>
<proteinExistence type="predicted"/>
<dbReference type="PANTHER" id="PTHR43031:SF17">
    <property type="entry name" value="SULFURTRANSFERASE YTWF-RELATED"/>
    <property type="match status" value="1"/>
</dbReference>
<dbReference type="AlphaFoldDB" id="A0A941E013"/>
<sequence length="102" mass="11450">MEKINEISPEELESQLKEGIDIEVVDVREDEEVAQGMIKNAKHIPLQEIPDAINSLDKSKHHVLVCRSGRRSMRAAEFLSENGYNVSNMTGGMLEWKGAVTK</sequence>
<keyword evidence="3" id="KW-1185">Reference proteome</keyword>
<name>A0A941E013_9BACI</name>
<dbReference type="Pfam" id="PF00581">
    <property type="entry name" value="Rhodanese"/>
    <property type="match status" value="1"/>
</dbReference>
<dbReference type="PANTHER" id="PTHR43031">
    <property type="entry name" value="FAD-DEPENDENT OXIDOREDUCTASE"/>
    <property type="match status" value="1"/>
</dbReference>
<dbReference type="RefSeq" id="WP_026681494.1">
    <property type="nucleotide sequence ID" value="NZ_BAAACY010000078.1"/>
</dbReference>
<gene>
    <name evidence="2" type="ORF">KCX74_19440</name>
</gene>
<dbReference type="Gene3D" id="3.40.250.10">
    <property type="entry name" value="Rhodanese-like domain"/>
    <property type="match status" value="1"/>
</dbReference>
<dbReference type="Proteomes" id="UP000675284">
    <property type="component" value="Unassembled WGS sequence"/>
</dbReference>